<evidence type="ECO:0000256" key="2">
    <source>
        <dbReference type="SAM" id="SignalP"/>
    </source>
</evidence>
<evidence type="ECO:0000313" key="4">
    <source>
        <dbReference type="Proteomes" id="UP001175228"/>
    </source>
</evidence>
<feature type="signal peptide" evidence="2">
    <location>
        <begin position="1"/>
        <end position="16"/>
    </location>
</feature>
<dbReference type="Proteomes" id="UP001175228">
    <property type="component" value="Unassembled WGS sequence"/>
</dbReference>
<reference evidence="3" key="1">
    <citation type="submission" date="2023-06" db="EMBL/GenBank/DDBJ databases">
        <authorList>
            <consortium name="Lawrence Berkeley National Laboratory"/>
            <person name="Ahrendt S."/>
            <person name="Sahu N."/>
            <person name="Indic B."/>
            <person name="Wong-Bajracharya J."/>
            <person name="Merenyi Z."/>
            <person name="Ke H.-M."/>
            <person name="Monk M."/>
            <person name="Kocsube S."/>
            <person name="Drula E."/>
            <person name="Lipzen A."/>
            <person name="Balint B."/>
            <person name="Henrissat B."/>
            <person name="Andreopoulos B."/>
            <person name="Martin F.M."/>
            <person name="Harder C.B."/>
            <person name="Rigling D."/>
            <person name="Ford K.L."/>
            <person name="Foster G.D."/>
            <person name="Pangilinan J."/>
            <person name="Papanicolaou A."/>
            <person name="Barry K."/>
            <person name="LaButti K."/>
            <person name="Viragh M."/>
            <person name="Koriabine M."/>
            <person name="Yan M."/>
            <person name="Riley R."/>
            <person name="Champramary S."/>
            <person name="Plett K.L."/>
            <person name="Tsai I.J."/>
            <person name="Slot J."/>
            <person name="Sipos G."/>
            <person name="Plett J."/>
            <person name="Nagy L.G."/>
            <person name="Grigoriev I.V."/>
        </authorList>
    </citation>
    <scope>NUCLEOTIDE SEQUENCE</scope>
    <source>
        <strain evidence="3">HWK02</strain>
    </source>
</reference>
<gene>
    <name evidence="3" type="ORF">EDD18DRAFT_168621</name>
</gene>
<feature type="compositionally biased region" description="Basic residues" evidence="1">
    <location>
        <begin position="92"/>
        <end position="102"/>
    </location>
</feature>
<evidence type="ECO:0000256" key="1">
    <source>
        <dbReference type="SAM" id="MobiDB-lite"/>
    </source>
</evidence>
<sequence length="102" mass="11634">MWIMLIATVVPYLTRSLAPVKCRSPGWEHAPPRAGQESSEDIQMLALQVLAVLVTVDNHDQSRPSGIKQVPASRPPICKKWQARNNRDQALKCKHRPRQHRH</sequence>
<organism evidence="3 4">
    <name type="scientific">Armillaria luteobubalina</name>
    <dbReference type="NCBI Taxonomy" id="153913"/>
    <lineage>
        <taxon>Eukaryota</taxon>
        <taxon>Fungi</taxon>
        <taxon>Dikarya</taxon>
        <taxon>Basidiomycota</taxon>
        <taxon>Agaricomycotina</taxon>
        <taxon>Agaricomycetes</taxon>
        <taxon>Agaricomycetidae</taxon>
        <taxon>Agaricales</taxon>
        <taxon>Marasmiineae</taxon>
        <taxon>Physalacriaceae</taxon>
        <taxon>Armillaria</taxon>
    </lineage>
</organism>
<keyword evidence="2" id="KW-0732">Signal</keyword>
<feature type="region of interest" description="Disordered" evidence="1">
    <location>
        <begin position="81"/>
        <end position="102"/>
    </location>
</feature>
<name>A0AA39P328_9AGAR</name>
<dbReference type="AlphaFoldDB" id="A0AA39P328"/>
<proteinExistence type="predicted"/>
<protein>
    <recommendedName>
        <fullName evidence="5">Secreted protein</fullName>
    </recommendedName>
</protein>
<evidence type="ECO:0008006" key="5">
    <source>
        <dbReference type="Google" id="ProtNLM"/>
    </source>
</evidence>
<feature type="chain" id="PRO_5041439624" description="Secreted protein" evidence="2">
    <location>
        <begin position="17"/>
        <end position="102"/>
    </location>
</feature>
<evidence type="ECO:0000313" key="3">
    <source>
        <dbReference type="EMBL" id="KAK0476269.1"/>
    </source>
</evidence>
<comment type="caution">
    <text evidence="3">The sequence shown here is derived from an EMBL/GenBank/DDBJ whole genome shotgun (WGS) entry which is preliminary data.</text>
</comment>
<keyword evidence="4" id="KW-1185">Reference proteome</keyword>
<dbReference type="EMBL" id="JAUEPU010000136">
    <property type="protein sequence ID" value="KAK0476269.1"/>
    <property type="molecule type" value="Genomic_DNA"/>
</dbReference>
<accession>A0AA39P328</accession>